<evidence type="ECO:0000256" key="1">
    <source>
        <dbReference type="ARBA" id="ARBA00004123"/>
    </source>
</evidence>
<feature type="non-terminal residue" evidence="14">
    <location>
        <position position="352"/>
    </location>
</feature>
<keyword evidence="4" id="KW-0747">Spliceosome</keyword>
<comment type="function">
    <text evidence="9">Plays a role in pre-mRNA splicing as component of the U4/U6-U5 tri-snRNP complex that is involved in spliceosome assembly, and as component of the precatalytic spliceosome (spliceosome B complex). The heptameric LSM2-8 complex binds specifically to the 3'-terminal U-tract of U6 snRNA.</text>
</comment>
<proteinExistence type="inferred from homology"/>
<feature type="non-terminal residue" evidence="14">
    <location>
        <position position="1"/>
    </location>
</feature>
<dbReference type="InterPro" id="IPR040002">
    <property type="entry name" value="Sm-like_LSM3"/>
</dbReference>
<organism evidence="14 15">
    <name type="scientific">Polypterus senegalus</name>
    <name type="common">Senegal bichir</name>
    <dbReference type="NCBI Taxonomy" id="55291"/>
    <lineage>
        <taxon>Eukaryota</taxon>
        <taxon>Metazoa</taxon>
        <taxon>Chordata</taxon>
        <taxon>Craniata</taxon>
        <taxon>Vertebrata</taxon>
        <taxon>Euteleostomi</taxon>
        <taxon>Actinopterygii</taxon>
        <taxon>Polypteriformes</taxon>
        <taxon>Polypteridae</taxon>
        <taxon>Polypterus</taxon>
    </lineage>
</organism>
<dbReference type="GO" id="GO:0000398">
    <property type="term" value="P:mRNA splicing, via spliceosome"/>
    <property type="evidence" value="ECO:0007669"/>
    <property type="project" value="InterPro"/>
</dbReference>
<dbReference type="GO" id="GO:0003723">
    <property type="term" value="F:RNA binding"/>
    <property type="evidence" value="ECO:0007669"/>
    <property type="project" value="UniProtKB-KW"/>
</dbReference>
<comment type="similarity">
    <text evidence="2">Belongs to the snRNP Sm proteins family.</text>
</comment>
<evidence type="ECO:0000256" key="7">
    <source>
        <dbReference type="ARBA" id="ARBA00023242"/>
    </source>
</evidence>
<dbReference type="PANTHER" id="PTHR13110">
    <property type="entry name" value="U6 SNRNA-ASSOCIATED SM-LIKE PROTEIN LSM3"/>
    <property type="match status" value="1"/>
</dbReference>
<dbReference type="GO" id="GO:0120115">
    <property type="term" value="C:Lsm2-8 complex"/>
    <property type="evidence" value="ECO:0007669"/>
    <property type="project" value="UniProtKB-ARBA"/>
</dbReference>
<evidence type="ECO:0000259" key="12">
    <source>
        <dbReference type="PROSITE" id="PS50097"/>
    </source>
</evidence>
<evidence type="ECO:0000256" key="2">
    <source>
        <dbReference type="ARBA" id="ARBA00006850"/>
    </source>
</evidence>
<comment type="subcellular location">
    <subcellularLocation>
        <location evidence="1">Nucleus</location>
    </subcellularLocation>
</comment>
<dbReference type="PROSITE" id="PS52002">
    <property type="entry name" value="SM"/>
    <property type="match status" value="1"/>
</dbReference>
<dbReference type="InterPro" id="IPR000210">
    <property type="entry name" value="BTB/POZ_dom"/>
</dbReference>
<dbReference type="FunFam" id="3.30.710.10:FF:000063">
    <property type="entry name" value="Ankyrin repeat and BTB/POZ domain-containing protein 1"/>
    <property type="match status" value="1"/>
</dbReference>
<dbReference type="SMART" id="SM00651">
    <property type="entry name" value="Sm"/>
    <property type="match status" value="1"/>
</dbReference>
<dbReference type="Proteomes" id="UP000886611">
    <property type="component" value="Unassembled WGS sequence"/>
</dbReference>
<dbReference type="SMART" id="SM00225">
    <property type="entry name" value="BTB"/>
    <property type="match status" value="1"/>
</dbReference>
<accession>A0A8X7XK47</accession>
<dbReference type="EMBL" id="JAATIS010000094">
    <property type="protein sequence ID" value="KAG2470685.1"/>
    <property type="molecule type" value="Genomic_DNA"/>
</dbReference>
<dbReference type="Gene3D" id="2.30.30.100">
    <property type="match status" value="1"/>
</dbReference>
<keyword evidence="3" id="KW-0507">mRNA processing</keyword>
<keyword evidence="6" id="KW-0508">mRNA splicing</keyword>
<dbReference type="InterPro" id="IPR010920">
    <property type="entry name" value="LSM_dom_sf"/>
</dbReference>
<dbReference type="SUPFAM" id="SSF54695">
    <property type="entry name" value="POZ domain"/>
    <property type="match status" value="1"/>
</dbReference>
<dbReference type="GO" id="GO:0005681">
    <property type="term" value="C:spliceosomal complex"/>
    <property type="evidence" value="ECO:0007669"/>
    <property type="project" value="UniProtKB-KW"/>
</dbReference>
<dbReference type="SUPFAM" id="SSF50182">
    <property type="entry name" value="Sm-like ribonucleoproteins"/>
    <property type="match status" value="1"/>
</dbReference>
<evidence type="ECO:0000256" key="8">
    <source>
        <dbReference type="ARBA" id="ARBA00023274"/>
    </source>
</evidence>
<comment type="subunit">
    <text evidence="10">Component of the precatalytic spliceosome (spliceosome B complex). Component of the U4/U6-U5 tri-snRNP complex, a building block of the precatalytic spliceosome (spliceosome B complex). The U4/U6-U5 tri-snRNP complex is composed of the U4, U6 and U5 snRNAs and at least PRPF3, PRPF4, PRPF6, PRPF8, PRPF31, SNRNP200, TXNL4A, SNRNP40, SNRPB, SNRPD1, SNRPD2, SNRPD3, SNRPE, SNRPF, SNRPG, DDX23, CD2BP2, PPIH, SNU13, EFTUD2, SART1 and USP39, plus LSM2, LSM3, LSM4, LSM5, LSM6, LSM7 and LSM8. LSM2, LSM3, LSM4, LSM5, LSM6, LSM7 and LSM8 form a heptameric, ring-shaped subcomplex (the LSM2-8 complex) that is part of the U4/U6-U5 tri-snRNP complex and the precatalytic spliceosome.</text>
</comment>
<dbReference type="CDD" id="cd18295">
    <property type="entry name" value="BTB1_POZ_ABTB1_BPOZ1"/>
    <property type="match status" value="1"/>
</dbReference>
<dbReference type="InterPro" id="IPR011333">
    <property type="entry name" value="SKP1/BTB/POZ_sf"/>
</dbReference>
<name>A0A8X7XK47_POLSE</name>
<evidence type="ECO:0000256" key="5">
    <source>
        <dbReference type="ARBA" id="ARBA00022884"/>
    </source>
</evidence>
<keyword evidence="8" id="KW-0687">Ribonucleoprotein</keyword>
<dbReference type="InterPro" id="IPR034105">
    <property type="entry name" value="Lsm3"/>
</dbReference>
<dbReference type="Pfam" id="PF00651">
    <property type="entry name" value="BTB"/>
    <property type="match status" value="1"/>
</dbReference>
<feature type="domain" description="Sm" evidence="13">
    <location>
        <begin position="266"/>
        <end position="351"/>
    </location>
</feature>
<keyword evidence="15" id="KW-1185">Reference proteome</keyword>
<dbReference type="Pfam" id="PF01423">
    <property type="entry name" value="LSM"/>
    <property type="match status" value="1"/>
</dbReference>
<dbReference type="InterPro" id="IPR047575">
    <property type="entry name" value="Sm"/>
</dbReference>
<dbReference type="FunFam" id="2.30.30.100:FF:000007">
    <property type="entry name" value="U6 snRNA-associated Sm-like protein LSm3"/>
    <property type="match status" value="1"/>
</dbReference>
<reference evidence="14 15" key="1">
    <citation type="journal article" date="2021" name="Cell">
        <title>Tracing the genetic footprints of vertebrate landing in non-teleost ray-finned fishes.</title>
        <authorList>
            <person name="Bi X."/>
            <person name="Wang K."/>
            <person name="Yang L."/>
            <person name="Pan H."/>
            <person name="Jiang H."/>
            <person name="Wei Q."/>
            <person name="Fang M."/>
            <person name="Yu H."/>
            <person name="Zhu C."/>
            <person name="Cai Y."/>
            <person name="He Y."/>
            <person name="Gan X."/>
            <person name="Zeng H."/>
            <person name="Yu D."/>
            <person name="Zhu Y."/>
            <person name="Jiang H."/>
            <person name="Qiu Q."/>
            <person name="Yang H."/>
            <person name="Zhang Y.E."/>
            <person name="Wang W."/>
            <person name="Zhu M."/>
            <person name="He S."/>
            <person name="Zhang G."/>
        </authorList>
    </citation>
    <scope>NUCLEOTIDE SEQUENCE [LARGE SCALE GENOMIC DNA]</scope>
    <source>
        <strain evidence="14">Bchr_013</strain>
    </source>
</reference>
<evidence type="ECO:0000256" key="9">
    <source>
        <dbReference type="ARBA" id="ARBA00056431"/>
    </source>
</evidence>
<evidence type="ECO:0000256" key="11">
    <source>
        <dbReference type="ARBA" id="ARBA00067758"/>
    </source>
</evidence>
<evidence type="ECO:0000313" key="15">
    <source>
        <dbReference type="Proteomes" id="UP000886611"/>
    </source>
</evidence>
<dbReference type="PROSITE" id="PS50097">
    <property type="entry name" value="BTB"/>
    <property type="match status" value="1"/>
</dbReference>
<evidence type="ECO:0000256" key="4">
    <source>
        <dbReference type="ARBA" id="ARBA00022728"/>
    </source>
</evidence>
<dbReference type="AlphaFoldDB" id="A0A8X7XK47"/>
<evidence type="ECO:0000256" key="3">
    <source>
        <dbReference type="ARBA" id="ARBA00022664"/>
    </source>
</evidence>
<dbReference type="Gene3D" id="3.30.710.10">
    <property type="entry name" value="Potassium Channel Kv1.1, Chain A"/>
    <property type="match status" value="1"/>
</dbReference>
<protein>
    <recommendedName>
        <fullName evidence="11">U6 snRNA-associated Sm-like protein LSm3</fullName>
    </recommendedName>
</protein>
<keyword evidence="5" id="KW-0694">RNA-binding</keyword>
<gene>
    <name evidence="14" type="primary">Abtb1</name>
    <name evidence="14" type="ORF">GTO96_0005153</name>
</gene>
<evidence type="ECO:0000256" key="10">
    <source>
        <dbReference type="ARBA" id="ARBA00063389"/>
    </source>
</evidence>
<evidence type="ECO:0000259" key="13">
    <source>
        <dbReference type="PROSITE" id="PS52002"/>
    </source>
</evidence>
<evidence type="ECO:0000313" key="14">
    <source>
        <dbReference type="EMBL" id="KAG2470685.1"/>
    </source>
</evidence>
<dbReference type="InterPro" id="IPR001163">
    <property type="entry name" value="Sm_dom_euk/arc"/>
</dbReference>
<sequence>MLGAWFGRQEARKAGGVEGGVCDLQPDILEVFSGTDGLYRVTPLDVSAVLTLSVLRKVESCLRSKCEANTFDGERCLYGALSDTIRRLLKEYKQITAKSMQRDYYDDFLQRLLEQGYYSDIVFFVHGETFHAHRCILRARSEYFNEMFETKWKGKSIIALKHPLVNKAAFGSILQFLYTGRLDTDVSYVEDCKRLAKQCKIEDLIEQLESKCKKVYEFVSSKPGTCVKVLTLEPQSNCQLQEDLAILADCALPAELRQQAANTVEEPLDLIRLSLDERIYVKMRNDRELRGRLHAYDQHLNMILSDVEETVTTIEIDEETYEEIYKSTKRNIPMLFVRGDGVVLVAPPLRVG</sequence>
<feature type="domain" description="BTB" evidence="12">
    <location>
        <begin position="119"/>
        <end position="186"/>
    </location>
</feature>
<keyword evidence="7" id="KW-0539">Nucleus</keyword>
<evidence type="ECO:0000256" key="6">
    <source>
        <dbReference type="ARBA" id="ARBA00023187"/>
    </source>
</evidence>
<comment type="caution">
    <text evidence="14">The sequence shown here is derived from an EMBL/GenBank/DDBJ whole genome shotgun (WGS) entry which is preliminary data.</text>
</comment>
<dbReference type="CDD" id="cd01730">
    <property type="entry name" value="LSm3"/>
    <property type="match status" value="1"/>
</dbReference>